<dbReference type="EMBL" id="HACA01003306">
    <property type="protein sequence ID" value="CDW20667.1"/>
    <property type="molecule type" value="Transcribed_RNA"/>
</dbReference>
<protein>
    <submittedName>
        <fullName evidence="1">Uncharacterized protein</fullName>
    </submittedName>
</protein>
<accession>A0A0K2T500</accession>
<organism evidence="1">
    <name type="scientific">Lepeophtheirus salmonis</name>
    <name type="common">Salmon louse</name>
    <name type="synonym">Caligus salmonis</name>
    <dbReference type="NCBI Taxonomy" id="72036"/>
    <lineage>
        <taxon>Eukaryota</taxon>
        <taxon>Metazoa</taxon>
        <taxon>Ecdysozoa</taxon>
        <taxon>Arthropoda</taxon>
        <taxon>Crustacea</taxon>
        <taxon>Multicrustacea</taxon>
        <taxon>Hexanauplia</taxon>
        <taxon>Copepoda</taxon>
        <taxon>Siphonostomatoida</taxon>
        <taxon>Caligidae</taxon>
        <taxon>Lepeophtheirus</taxon>
    </lineage>
</organism>
<sequence length="28" mass="3172">MKLYCRRVSKHQGPLLVCYDTLQSTGCA</sequence>
<evidence type="ECO:0000313" key="1">
    <source>
        <dbReference type="EMBL" id="CDW20667.1"/>
    </source>
</evidence>
<dbReference type="AlphaFoldDB" id="A0A0K2T500"/>
<name>A0A0K2T500_LEPSM</name>
<reference evidence="1" key="1">
    <citation type="submission" date="2014-05" db="EMBL/GenBank/DDBJ databases">
        <authorList>
            <person name="Chronopoulou M."/>
        </authorList>
    </citation>
    <scope>NUCLEOTIDE SEQUENCE</scope>
    <source>
        <tissue evidence="1">Whole organism</tissue>
    </source>
</reference>
<proteinExistence type="predicted"/>